<accession>A0ACC1LGD5</accession>
<proteinExistence type="predicted"/>
<protein>
    <submittedName>
        <fullName evidence="1">Uncharacterized protein</fullName>
    </submittedName>
</protein>
<comment type="caution">
    <text evidence="1">The sequence shown here is derived from an EMBL/GenBank/DDBJ whole genome shotgun (WGS) entry which is preliminary data.</text>
</comment>
<gene>
    <name evidence="1" type="ORF">H4R21_000481</name>
</gene>
<name>A0ACC1LGD5_9FUNG</name>
<keyword evidence="2" id="KW-1185">Reference proteome</keyword>
<evidence type="ECO:0000313" key="1">
    <source>
        <dbReference type="EMBL" id="KAJ2807423.1"/>
    </source>
</evidence>
<dbReference type="EMBL" id="JANBUN010000057">
    <property type="protein sequence ID" value="KAJ2807423.1"/>
    <property type="molecule type" value="Genomic_DNA"/>
</dbReference>
<evidence type="ECO:0000313" key="2">
    <source>
        <dbReference type="Proteomes" id="UP001140087"/>
    </source>
</evidence>
<organism evidence="1 2">
    <name type="scientific">Coemansia helicoidea</name>
    <dbReference type="NCBI Taxonomy" id="1286919"/>
    <lineage>
        <taxon>Eukaryota</taxon>
        <taxon>Fungi</taxon>
        <taxon>Fungi incertae sedis</taxon>
        <taxon>Zoopagomycota</taxon>
        <taxon>Kickxellomycotina</taxon>
        <taxon>Kickxellomycetes</taxon>
        <taxon>Kickxellales</taxon>
        <taxon>Kickxellaceae</taxon>
        <taxon>Coemansia</taxon>
    </lineage>
</organism>
<dbReference type="Proteomes" id="UP001140087">
    <property type="component" value="Unassembled WGS sequence"/>
</dbReference>
<sequence length="171" mass="18390">MNPMEQETARRAARLQALRAPRKDAGDRTAEHLQAVNQALTLRNYKQVVARETRLTGVRDARPLTEDGAGPRADEKPGAAADTIERAVAGVVETALAERQDDIASGELDITAIAPRRANWDLKRDLQTRLDALRPRNESAVADIVRQRIQAAGDPGDLATAVGALSRGVAG</sequence>
<reference evidence="1" key="1">
    <citation type="submission" date="2022-07" db="EMBL/GenBank/DDBJ databases">
        <title>Phylogenomic reconstructions and comparative analyses of Kickxellomycotina fungi.</title>
        <authorList>
            <person name="Reynolds N.K."/>
            <person name="Stajich J.E."/>
            <person name="Barry K."/>
            <person name="Grigoriev I.V."/>
            <person name="Crous P."/>
            <person name="Smith M.E."/>
        </authorList>
    </citation>
    <scope>NUCLEOTIDE SEQUENCE</scope>
    <source>
        <strain evidence="1">BCRC 34780</strain>
    </source>
</reference>